<keyword evidence="6" id="KW-1185">Reference proteome</keyword>
<dbReference type="InterPro" id="IPR036188">
    <property type="entry name" value="FAD/NAD-bd_sf"/>
</dbReference>
<feature type="domain" description="FAD dependent oxidoreductase" evidence="4">
    <location>
        <begin position="7"/>
        <end position="89"/>
    </location>
</feature>
<dbReference type="GO" id="GO:0016491">
    <property type="term" value="F:oxidoreductase activity"/>
    <property type="evidence" value="ECO:0007669"/>
    <property type="project" value="UniProtKB-KW"/>
</dbReference>
<dbReference type="GO" id="GO:0032981">
    <property type="term" value="P:mitochondrial respiratory chain complex I assembly"/>
    <property type="evidence" value="ECO:0007669"/>
    <property type="project" value="TreeGrafter"/>
</dbReference>
<dbReference type="Proteomes" id="UP000582182">
    <property type="component" value="Unassembled WGS sequence"/>
</dbReference>
<comment type="function">
    <text evidence="3">Required for the assembly of the mitochondrial membrane respiratory chain NADH dehydrogenase (Complex I). Involved in mid-late stages of complex I assembly.</text>
</comment>
<evidence type="ECO:0000313" key="5">
    <source>
        <dbReference type="EMBL" id="NXU59002.1"/>
    </source>
</evidence>
<protein>
    <recommendedName>
        <fullName evidence="2">FAD-dependent oxidoreductase domain-containing protein 1</fullName>
    </recommendedName>
</protein>
<dbReference type="OrthoDB" id="424974at2759"/>
<dbReference type="PANTHER" id="PTHR13847:SF287">
    <property type="entry name" value="FAD-DEPENDENT OXIDOREDUCTASE DOMAIN-CONTAINING PROTEIN 1"/>
    <property type="match status" value="1"/>
</dbReference>
<dbReference type="EMBL" id="VZTY01033649">
    <property type="protein sequence ID" value="NXU59002.1"/>
    <property type="molecule type" value="Genomic_DNA"/>
</dbReference>
<dbReference type="SUPFAM" id="SSF51905">
    <property type="entry name" value="FAD/NAD(P)-binding domain"/>
    <property type="match status" value="1"/>
</dbReference>
<evidence type="ECO:0000256" key="1">
    <source>
        <dbReference type="ARBA" id="ARBA00023002"/>
    </source>
</evidence>
<evidence type="ECO:0000256" key="2">
    <source>
        <dbReference type="ARBA" id="ARBA00039785"/>
    </source>
</evidence>
<dbReference type="AlphaFoldDB" id="A0A7L3LYY5"/>
<dbReference type="Gene3D" id="3.50.50.60">
    <property type="entry name" value="FAD/NAD(P)-binding domain"/>
    <property type="match status" value="1"/>
</dbReference>
<dbReference type="PANTHER" id="PTHR13847">
    <property type="entry name" value="SARCOSINE DEHYDROGENASE-RELATED"/>
    <property type="match status" value="1"/>
</dbReference>
<gene>
    <name evidence="5" type="primary">Foxred1</name>
    <name evidence="5" type="ORF">TURVEL_R14186</name>
</gene>
<accession>A0A7L3LYY5</accession>
<feature type="non-terminal residue" evidence="5">
    <location>
        <position position="119"/>
    </location>
</feature>
<dbReference type="InterPro" id="IPR006076">
    <property type="entry name" value="FAD-dep_OxRdtase"/>
</dbReference>
<dbReference type="GO" id="GO:0005739">
    <property type="term" value="C:mitochondrion"/>
    <property type="evidence" value="ECO:0007669"/>
    <property type="project" value="GOC"/>
</dbReference>
<feature type="non-terminal residue" evidence="5">
    <location>
        <position position="1"/>
    </location>
</feature>
<dbReference type="Pfam" id="PF01266">
    <property type="entry name" value="DAO"/>
    <property type="match status" value="1"/>
</dbReference>
<organism evidence="5 6">
    <name type="scientific">Turnix velox</name>
    <name type="common">Little buttonquail</name>
    <dbReference type="NCBI Taxonomy" id="2529409"/>
    <lineage>
        <taxon>Eukaryota</taxon>
        <taxon>Metazoa</taxon>
        <taxon>Chordata</taxon>
        <taxon>Craniata</taxon>
        <taxon>Vertebrata</taxon>
        <taxon>Euteleostomi</taxon>
        <taxon>Archelosauria</taxon>
        <taxon>Archosauria</taxon>
        <taxon>Dinosauria</taxon>
        <taxon>Saurischia</taxon>
        <taxon>Theropoda</taxon>
        <taxon>Coelurosauria</taxon>
        <taxon>Aves</taxon>
        <taxon>Neognathae</taxon>
        <taxon>Neoaves</taxon>
        <taxon>Charadriiformes</taxon>
        <taxon>Turnicidae</taxon>
        <taxon>Turnix</taxon>
    </lineage>
</organism>
<evidence type="ECO:0000259" key="4">
    <source>
        <dbReference type="Pfam" id="PF01266"/>
    </source>
</evidence>
<comment type="caution">
    <text evidence="5">The sequence shown here is derived from an EMBL/GenBank/DDBJ whole genome shotgun (WGS) entry which is preliminary data.</text>
</comment>
<sequence length="119" mass="13120">QEEEPDPSDLSVDDSFFQERLWPLLSHRVPAFSSLRPRGSWAGYYDYNSFDCNGVLGRHPKVENLLVVAGFSGHGLQHAPAAARAIAELLLKGSFLTIDLSRLGWSRISQGAPLQEKGV</sequence>
<name>A0A7L3LYY5_9CHAR</name>
<keyword evidence="1" id="KW-0560">Oxidoreductase</keyword>
<evidence type="ECO:0000313" key="6">
    <source>
        <dbReference type="Proteomes" id="UP000582182"/>
    </source>
</evidence>
<evidence type="ECO:0000256" key="3">
    <source>
        <dbReference type="ARBA" id="ARBA00046185"/>
    </source>
</evidence>
<dbReference type="Gene3D" id="3.30.9.10">
    <property type="entry name" value="D-Amino Acid Oxidase, subunit A, domain 2"/>
    <property type="match status" value="1"/>
</dbReference>
<reference evidence="5 6" key="1">
    <citation type="submission" date="2019-09" db="EMBL/GenBank/DDBJ databases">
        <title>Bird 10,000 Genomes (B10K) Project - Family phase.</title>
        <authorList>
            <person name="Zhang G."/>
        </authorList>
    </citation>
    <scope>NUCLEOTIDE SEQUENCE [LARGE SCALE GENOMIC DNA]</scope>
    <source>
        <strain evidence="5">B10K-DU-029-46</strain>
    </source>
</reference>
<proteinExistence type="predicted"/>